<name>A0A6S6T5D7_9GAMM</name>
<gene>
    <name evidence="1" type="ORF">HELGO_WM14973</name>
</gene>
<reference evidence="1" key="1">
    <citation type="submission" date="2020-01" db="EMBL/GenBank/DDBJ databases">
        <authorList>
            <person name="Meier V. D."/>
            <person name="Meier V D."/>
        </authorList>
    </citation>
    <scope>NUCLEOTIDE SEQUENCE</scope>
    <source>
        <strain evidence="1">HLG_WM_MAG_07</strain>
    </source>
</reference>
<accession>A0A6S6T5D7</accession>
<dbReference type="AlphaFoldDB" id="A0A6S6T5D7"/>
<organism evidence="1">
    <name type="scientific">uncultured Thiotrichaceae bacterium</name>
    <dbReference type="NCBI Taxonomy" id="298394"/>
    <lineage>
        <taxon>Bacteria</taxon>
        <taxon>Pseudomonadati</taxon>
        <taxon>Pseudomonadota</taxon>
        <taxon>Gammaproteobacteria</taxon>
        <taxon>Thiotrichales</taxon>
        <taxon>Thiotrichaceae</taxon>
        <taxon>environmental samples</taxon>
    </lineage>
</organism>
<dbReference type="EMBL" id="CACVAY010000061">
    <property type="protein sequence ID" value="CAA6813455.1"/>
    <property type="molecule type" value="Genomic_DNA"/>
</dbReference>
<sequence length="60" mass="7054">MIKRNLTKTVRRNSSEVSLLKEQLDKVMVHHNDETEKLLKSLRKTLETIEQPKETPLPND</sequence>
<protein>
    <submittedName>
        <fullName evidence="1">Uncharacterized protein</fullName>
    </submittedName>
</protein>
<proteinExistence type="predicted"/>
<evidence type="ECO:0000313" key="1">
    <source>
        <dbReference type="EMBL" id="CAA6813455.1"/>
    </source>
</evidence>